<evidence type="ECO:0000313" key="5">
    <source>
        <dbReference type="Proteomes" id="UP000094197"/>
    </source>
</evidence>
<evidence type="ECO:0000259" key="3">
    <source>
        <dbReference type="Pfam" id="PF00724"/>
    </source>
</evidence>
<proteinExistence type="predicted"/>
<gene>
    <name evidence="4" type="ORF">A0128_01700</name>
</gene>
<sequence>MSASTSPLSQPLRLPNGQVLLNRIAKASMEESLADDDFLPGEQMIQLYKRWGQGGAGLLLTGNAMIDPYAITGPGNVIVRDNGSLDRFKRWAEAGKAGGSKIWMQISHPGRQVFGFISETPVAPSAVKVNIPGRMFAKVFGTPRALTGDEIKKIIERFIQAALVAEKAGFDGVEVHAAHGYLLNQFLSPLTNLREDQWGGSLENRARILLEIVNGIQAQTKKEFSVGVKLNSADFQGGGFREEDAIQVIEMLNKTNIDLLEISGGNYESPAMQGGESNGTKKREAYFLEFAKKARSTAKMPLMSTGGFRSKSVMEEAITSGALDVVGLAAPFAFEPDSASKLLSGNLNSVEVKIPNLSNSTFNSLSKMSAIRLQLRRIGQGKEPKLPSSLIGNLILDQIRSRRNAKRYKKFLKVFEFQNTFKKPSETKTQ</sequence>
<dbReference type="OrthoDB" id="9772736at2"/>
<keyword evidence="1" id="KW-0285">Flavoprotein</keyword>
<dbReference type="CDD" id="cd04733">
    <property type="entry name" value="OYE_like_2_FMN"/>
    <property type="match status" value="1"/>
</dbReference>
<name>A0A1D7UT31_9LEPT</name>
<organism evidence="4 5">
    <name type="scientific">Leptospira tipperaryensis</name>
    <dbReference type="NCBI Taxonomy" id="2564040"/>
    <lineage>
        <taxon>Bacteria</taxon>
        <taxon>Pseudomonadati</taxon>
        <taxon>Spirochaetota</taxon>
        <taxon>Spirochaetia</taxon>
        <taxon>Leptospirales</taxon>
        <taxon>Leptospiraceae</taxon>
        <taxon>Leptospira</taxon>
    </lineage>
</organism>
<dbReference type="AlphaFoldDB" id="A0A1D7UT31"/>
<dbReference type="Pfam" id="PF00724">
    <property type="entry name" value="Oxidored_FMN"/>
    <property type="match status" value="1"/>
</dbReference>
<dbReference type="InterPro" id="IPR001155">
    <property type="entry name" value="OxRdtase_FMN_N"/>
</dbReference>
<dbReference type="KEGG" id="laj:A0128_01700"/>
<keyword evidence="2" id="KW-0560">Oxidoreductase</keyword>
<dbReference type="GO" id="GO:0010181">
    <property type="term" value="F:FMN binding"/>
    <property type="evidence" value="ECO:0007669"/>
    <property type="project" value="InterPro"/>
</dbReference>
<evidence type="ECO:0000313" key="4">
    <source>
        <dbReference type="EMBL" id="AOP32694.1"/>
    </source>
</evidence>
<dbReference type="Gene3D" id="3.20.20.70">
    <property type="entry name" value="Aldolase class I"/>
    <property type="match status" value="1"/>
</dbReference>
<feature type="domain" description="NADH:flavin oxidoreductase/NADH oxidase N-terminal" evidence="3">
    <location>
        <begin position="9"/>
        <end position="344"/>
    </location>
</feature>
<dbReference type="PANTHER" id="PTHR43656">
    <property type="entry name" value="BINDING OXIDOREDUCTASE, PUTATIVE (AFU_ORTHOLOGUE AFUA_2G08260)-RELATED"/>
    <property type="match status" value="1"/>
</dbReference>
<dbReference type="GO" id="GO:0016491">
    <property type="term" value="F:oxidoreductase activity"/>
    <property type="evidence" value="ECO:0007669"/>
    <property type="project" value="UniProtKB-KW"/>
</dbReference>
<dbReference type="SUPFAM" id="SSF51395">
    <property type="entry name" value="FMN-linked oxidoreductases"/>
    <property type="match status" value="1"/>
</dbReference>
<accession>A0A1D7UT31</accession>
<dbReference type="PANTHER" id="PTHR43656:SF2">
    <property type="entry name" value="BINDING OXIDOREDUCTASE, PUTATIVE (AFU_ORTHOLOGUE AFUA_2G08260)-RELATED"/>
    <property type="match status" value="1"/>
</dbReference>
<reference evidence="4 5" key="1">
    <citation type="submission" date="2016-04" db="EMBL/GenBank/DDBJ databases">
        <title>Complete genome seqeunce of Leptospira alstonii serovar Room22.</title>
        <authorList>
            <person name="Nally J.E."/>
            <person name="Bayles D.O."/>
            <person name="Hurley D."/>
            <person name="Fanning S."/>
            <person name="McMahon B.J."/>
            <person name="Arent Z."/>
        </authorList>
    </citation>
    <scope>NUCLEOTIDE SEQUENCE [LARGE SCALE GENOMIC DNA]</scope>
    <source>
        <strain evidence="4 5">GWTS #1</strain>
    </source>
</reference>
<dbReference type="InterPro" id="IPR051799">
    <property type="entry name" value="NADH_flavin_oxidoreductase"/>
</dbReference>
<dbReference type="EMBL" id="CP015217">
    <property type="protein sequence ID" value="AOP32694.1"/>
    <property type="molecule type" value="Genomic_DNA"/>
</dbReference>
<dbReference type="RefSeq" id="WP_069605943.1">
    <property type="nucleotide sequence ID" value="NZ_CP015217.1"/>
</dbReference>
<keyword evidence="5" id="KW-1185">Reference proteome</keyword>
<evidence type="ECO:0000256" key="1">
    <source>
        <dbReference type="ARBA" id="ARBA00022630"/>
    </source>
</evidence>
<dbReference type="InterPro" id="IPR013785">
    <property type="entry name" value="Aldolase_TIM"/>
</dbReference>
<dbReference type="Proteomes" id="UP000094197">
    <property type="component" value="Chromosome 1"/>
</dbReference>
<evidence type="ECO:0000256" key="2">
    <source>
        <dbReference type="ARBA" id="ARBA00023002"/>
    </source>
</evidence>
<protein>
    <submittedName>
        <fullName evidence="4">NADH oxidase</fullName>
    </submittedName>
</protein>